<evidence type="ECO:0000313" key="18">
    <source>
        <dbReference type="EMBL" id="KAF5390172.1"/>
    </source>
</evidence>
<keyword evidence="11 17" id="KW-1133">Transmembrane helix</keyword>
<dbReference type="OrthoDB" id="2147978at2759"/>
<keyword evidence="5" id="KW-0813">Transport</keyword>
<dbReference type="InterPro" id="IPR019329">
    <property type="entry name" value="NADH_UbQ_OxRdtase_ESSS_su"/>
</dbReference>
<comment type="caution">
    <text evidence="18">The sequence shown here is derived from an EMBL/GenBank/DDBJ whole genome shotgun (WGS) entry which is preliminary data.</text>
</comment>
<protein>
    <recommendedName>
        <fullName evidence="4">NADH dehydrogenase [ubiquinone] 1 beta subcomplex subunit 11, mitochondrial</fullName>
    </recommendedName>
    <alternativeName>
        <fullName evidence="15">Complex I-ESSS</fullName>
    </alternativeName>
    <alternativeName>
        <fullName evidence="14">NADH-ubiquinone oxidoreductase ESSS subunit</fullName>
    </alternativeName>
</protein>
<comment type="subunit">
    <text evidence="16">Complex I is composed of 45 different subunits. Interacts with BCAP31.</text>
</comment>
<evidence type="ECO:0000256" key="3">
    <source>
        <dbReference type="ARBA" id="ARBA00008915"/>
    </source>
</evidence>
<reference evidence="18 19" key="1">
    <citation type="journal article" date="2020" name="ISME J.">
        <title>Uncovering the hidden diversity of litter-decomposition mechanisms in mushroom-forming fungi.</title>
        <authorList>
            <person name="Floudas D."/>
            <person name="Bentzer J."/>
            <person name="Ahren D."/>
            <person name="Johansson T."/>
            <person name="Persson P."/>
            <person name="Tunlid A."/>
        </authorList>
    </citation>
    <scope>NUCLEOTIDE SEQUENCE [LARGE SCALE GENOMIC DNA]</scope>
    <source>
        <strain evidence="18 19">CBS 406.79</strain>
    </source>
</reference>
<evidence type="ECO:0000256" key="16">
    <source>
        <dbReference type="ARBA" id="ARBA00046528"/>
    </source>
</evidence>
<dbReference type="Pfam" id="PF10183">
    <property type="entry name" value="ESSS"/>
    <property type="match status" value="1"/>
</dbReference>
<comment type="function">
    <text evidence="1">Accessory subunit of the mitochondrial membrane respiratory chain NADH dehydrogenase (Complex I), that is believed not to be involved in catalysis. Complex I functions in the transfer of electrons from NADH to the respiratory chain. The immediate electron acceptor for the enzyme is believed to be ubiquinone.</text>
</comment>
<keyword evidence="19" id="KW-1185">Reference proteome</keyword>
<keyword evidence="13 17" id="KW-0472">Membrane</keyword>
<evidence type="ECO:0000256" key="12">
    <source>
        <dbReference type="ARBA" id="ARBA00023128"/>
    </source>
</evidence>
<keyword evidence="12" id="KW-0496">Mitochondrion</keyword>
<dbReference type="Proteomes" id="UP000518752">
    <property type="component" value="Unassembled WGS sequence"/>
</dbReference>
<name>A0A8H5MDN6_9AGAR</name>
<evidence type="ECO:0000256" key="5">
    <source>
        <dbReference type="ARBA" id="ARBA00022448"/>
    </source>
</evidence>
<evidence type="ECO:0000256" key="9">
    <source>
        <dbReference type="ARBA" id="ARBA00022946"/>
    </source>
</evidence>
<dbReference type="AlphaFoldDB" id="A0A8H5MDN6"/>
<evidence type="ECO:0000256" key="1">
    <source>
        <dbReference type="ARBA" id="ARBA00003195"/>
    </source>
</evidence>
<dbReference type="PANTHER" id="PTHR40637:SF1">
    <property type="entry name" value="ESSS SUBUNIT OF NADH:UBIQUINONE OXIDOREDUCTASE (COMPLEX I) PROTEIN"/>
    <property type="match status" value="1"/>
</dbReference>
<evidence type="ECO:0000256" key="17">
    <source>
        <dbReference type="SAM" id="Phobius"/>
    </source>
</evidence>
<evidence type="ECO:0000256" key="15">
    <source>
        <dbReference type="ARBA" id="ARBA00031387"/>
    </source>
</evidence>
<dbReference type="EMBL" id="JAACJN010000016">
    <property type="protein sequence ID" value="KAF5390172.1"/>
    <property type="molecule type" value="Genomic_DNA"/>
</dbReference>
<keyword evidence="7 17" id="KW-0812">Transmembrane</keyword>
<feature type="transmembrane region" description="Helical" evidence="17">
    <location>
        <begin position="58"/>
        <end position="76"/>
    </location>
</feature>
<evidence type="ECO:0000256" key="2">
    <source>
        <dbReference type="ARBA" id="ARBA00004434"/>
    </source>
</evidence>
<evidence type="ECO:0000256" key="11">
    <source>
        <dbReference type="ARBA" id="ARBA00022989"/>
    </source>
</evidence>
<organism evidence="18 19">
    <name type="scientific">Collybiopsis confluens</name>
    <dbReference type="NCBI Taxonomy" id="2823264"/>
    <lineage>
        <taxon>Eukaryota</taxon>
        <taxon>Fungi</taxon>
        <taxon>Dikarya</taxon>
        <taxon>Basidiomycota</taxon>
        <taxon>Agaricomycotina</taxon>
        <taxon>Agaricomycetes</taxon>
        <taxon>Agaricomycetidae</taxon>
        <taxon>Agaricales</taxon>
        <taxon>Marasmiineae</taxon>
        <taxon>Omphalotaceae</taxon>
        <taxon>Collybiopsis</taxon>
    </lineage>
</organism>
<evidence type="ECO:0000256" key="10">
    <source>
        <dbReference type="ARBA" id="ARBA00022982"/>
    </source>
</evidence>
<keyword evidence="10" id="KW-0249">Electron transport</keyword>
<keyword evidence="8" id="KW-0999">Mitochondrion inner membrane</keyword>
<evidence type="ECO:0000256" key="7">
    <source>
        <dbReference type="ARBA" id="ARBA00022692"/>
    </source>
</evidence>
<evidence type="ECO:0000256" key="13">
    <source>
        <dbReference type="ARBA" id="ARBA00023136"/>
    </source>
</evidence>
<gene>
    <name evidence="18" type="ORF">D9757_002865</name>
</gene>
<keyword evidence="6" id="KW-0679">Respiratory chain</keyword>
<accession>A0A8H5MDN6</accession>
<evidence type="ECO:0000256" key="8">
    <source>
        <dbReference type="ARBA" id="ARBA00022792"/>
    </source>
</evidence>
<dbReference type="GO" id="GO:0005743">
    <property type="term" value="C:mitochondrial inner membrane"/>
    <property type="evidence" value="ECO:0007669"/>
    <property type="project" value="UniProtKB-SubCell"/>
</dbReference>
<proteinExistence type="inferred from homology"/>
<evidence type="ECO:0000313" key="19">
    <source>
        <dbReference type="Proteomes" id="UP000518752"/>
    </source>
</evidence>
<evidence type="ECO:0000256" key="4">
    <source>
        <dbReference type="ARBA" id="ARBA00018632"/>
    </source>
</evidence>
<keyword evidence="9" id="KW-0809">Transit peptide</keyword>
<evidence type="ECO:0000256" key="14">
    <source>
        <dbReference type="ARBA" id="ARBA00030753"/>
    </source>
</evidence>
<sequence>MLHSSQAVRLSARAGAQLRGRRFASHGAPQFNEPSGWLFGEKPLPPGQKRVKESWENIWYFGMFGSMAFAMVMLYYKPDNSVESWALHEAKERMEARGEIYRYSPSSSPSS</sequence>
<comment type="similarity">
    <text evidence="3">Belongs to the complex I NDUFB11 subunit family.</text>
</comment>
<evidence type="ECO:0000256" key="6">
    <source>
        <dbReference type="ARBA" id="ARBA00022660"/>
    </source>
</evidence>
<dbReference type="PANTHER" id="PTHR40637">
    <property type="entry name" value="ESSS SUBUNIT OF NADH:UBIQUINONE OXIDOREDUCTASE (COMPLEX I) PROTEIN"/>
    <property type="match status" value="1"/>
</dbReference>
<comment type="subcellular location">
    <subcellularLocation>
        <location evidence="2">Mitochondrion inner membrane</location>
        <topology evidence="2">Single-pass membrane protein</topology>
    </subcellularLocation>
</comment>